<name>A0A9X7WF15_9MYCO</name>
<dbReference type="InterPro" id="IPR036162">
    <property type="entry name" value="Resolvase-like_N_sf"/>
</dbReference>
<dbReference type="SMART" id="SM00857">
    <property type="entry name" value="Resolvase"/>
    <property type="match status" value="1"/>
</dbReference>
<protein>
    <submittedName>
        <fullName evidence="3">Recombinase family protein</fullName>
    </submittedName>
</protein>
<gene>
    <name evidence="3" type="ORF">K3U94_19080</name>
</gene>
<dbReference type="OrthoDB" id="4500247at2"/>
<organism evidence="3 4">
    <name type="scientific">Mycolicibacter heraklionensis</name>
    <dbReference type="NCBI Taxonomy" id="512402"/>
    <lineage>
        <taxon>Bacteria</taxon>
        <taxon>Bacillati</taxon>
        <taxon>Actinomycetota</taxon>
        <taxon>Actinomycetes</taxon>
        <taxon>Mycobacteriales</taxon>
        <taxon>Mycobacteriaceae</taxon>
        <taxon>Mycolicibacter</taxon>
    </lineage>
</organism>
<dbReference type="RefSeq" id="WP_131721474.1">
    <property type="nucleotide sequence ID" value="NZ_CP080997.1"/>
</dbReference>
<dbReference type="Proteomes" id="UP000825008">
    <property type="component" value="Chromosome"/>
</dbReference>
<dbReference type="InterPro" id="IPR038109">
    <property type="entry name" value="DNA_bind_recomb_sf"/>
</dbReference>
<dbReference type="CDD" id="cd00338">
    <property type="entry name" value="Ser_Recombinase"/>
    <property type="match status" value="1"/>
</dbReference>
<proteinExistence type="predicted"/>
<dbReference type="PROSITE" id="PS51736">
    <property type="entry name" value="RECOMBINASES_3"/>
    <property type="match status" value="1"/>
</dbReference>
<dbReference type="Pfam" id="PF00239">
    <property type="entry name" value="Resolvase"/>
    <property type="match status" value="1"/>
</dbReference>
<dbReference type="PANTHER" id="PTHR30461">
    <property type="entry name" value="DNA-INVERTASE FROM LAMBDOID PROPHAGE"/>
    <property type="match status" value="1"/>
</dbReference>
<dbReference type="Gene3D" id="3.90.1750.20">
    <property type="entry name" value="Putative Large Serine Recombinase, Chain B, Domain 2"/>
    <property type="match status" value="1"/>
</dbReference>
<dbReference type="GO" id="GO:0003677">
    <property type="term" value="F:DNA binding"/>
    <property type="evidence" value="ECO:0007669"/>
    <property type="project" value="InterPro"/>
</dbReference>
<dbReference type="PROSITE" id="PS51737">
    <property type="entry name" value="RECOMBINASE_DNA_BIND"/>
    <property type="match status" value="1"/>
</dbReference>
<accession>A0A9X7WF15</accession>
<evidence type="ECO:0000313" key="3">
    <source>
        <dbReference type="EMBL" id="QZA07046.1"/>
    </source>
</evidence>
<dbReference type="Gene3D" id="3.40.50.1390">
    <property type="entry name" value="Resolvase, N-terminal catalytic domain"/>
    <property type="match status" value="1"/>
</dbReference>
<reference evidence="3" key="1">
    <citation type="submission" date="2021-08" db="EMBL/GenBank/DDBJ databases">
        <title>Whole genome sequencing of non-tuberculosis mycobacteria type-strains.</title>
        <authorList>
            <person name="Igarashi Y."/>
            <person name="Osugi A."/>
            <person name="Mitarai S."/>
        </authorList>
    </citation>
    <scope>NUCLEOTIDE SEQUENCE</scope>
    <source>
        <strain evidence="3">JCM 30995</strain>
    </source>
</reference>
<dbReference type="KEGG" id="mher:K3U94_19080"/>
<evidence type="ECO:0000259" key="2">
    <source>
        <dbReference type="PROSITE" id="PS51737"/>
    </source>
</evidence>
<dbReference type="GO" id="GO:0000150">
    <property type="term" value="F:DNA strand exchange activity"/>
    <property type="evidence" value="ECO:0007669"/>
    <property type="project" value="InterPro"/>
</dbReference>
<dbReference type="SUPFAM" id="SSF53041">
    <property type="entry name" value="Resolvase-like"/>
    <property type="match status" value="1"/>
</dbReference>
<evidence type="ECO:0000313" key="4">
    <source>
        <dbReference type="Proteomes" id="UP000825008"/>
    </source>
</evidence>
<dbReference type="Pfam" id="PF07508">
    <property type="entry name" value="Recombinase"/>
    <property type="match status" value="1"/>
</dbReference>
<dbReference type="InterPro" id="IPR006119">
    <property type="entry name" value="Resolv_N"/>
</dbReference>
<dbReference type="EMBL" id="CP080997">
    <property type="protein sequence ID" value="QZA07046.1"/>
    <property type="molecule type" value="Genomic_DNA"/>
</dbReference>
<dbReference type="InterPro" id="IPR011109">
    <property type="entry name" value="DNA_bind_recombinase_dom"/>
</dbReference>
<sequence>MDTLVAMRCAIYTRISRDLTGEQVGADRQLKECRELADSGGHELVATYRDNDVSAYSGRARPDFEKLLDAMAAGDFSVLIVWHIDRLYRSMKDLERIIDVAEGGGIQIQTVSSGDLDLSTSAGRMIGRILGSVARQESEHHAERRKLANKEHALAGRWCSTGSRPFGYDKTGVPLEPEATMLRHAATDVLAGKSLHAVAREWNASGVTTVRGAQWTNLHVRRVLTNARLAALRVHRGEIIGQGAWEPIIDEGIWRGLWAFLRDPERRNAVAFERRHMLSGIARCGLCKGPLYVARPHGRDRPAAYVCRRPGAHVGRNQAALDGYVERVVLGYLERHGLGADLRRGQDGVDFDGLRAEREAKATTKDQLATLLRTGVLDMAAVERESAVLTAEIDAIDRRLADAVASPPALALLAGEDDPAALDTDKLVERWLAASPDLRGKIVNSLFEVVVNPVRKGVRNFDPDFVEINWR</sequence>
<dbReference type="InterPro" id="IPR050639">
    <property type="entry name" value="SSR_resolvase"/>
</dbReference>
<dbReference type="AlphaFoldDB" id="A0A9X7WF15"/>
<dbReference type="PANTHER" id="PTHR30461:SF23">
    <property type="entry name" value="DNA RECOMBINASE-RELATED"/>
    <property type="match status" value="1"/>
</dbReference>
<feature type="domain" description="Recombinase" evidence="2">
    <location>
        <begin position="160"/>
        <end position="267"/>
    </location>
</feature>
<feature type="domain" description="Resolvase/invertase-type recombinase catalytic" evidence="1">
    <location>
        <begin position="8"/>
        <end position="156"/>
    </location>
</feature>
<evidence type="ECO:0000259" key="1">
    <source>
        <dbReference type="PROSITE" id="PS51736"/>
    </source>
</evidence>